<accession>A0ABU1Q3E1</accession>
<proteinExistence type="predicted"/>
<dbReference type="RefSeq" id="WP_310310083.1">
    <property type="nucleotide sequence ID" value="NZ_BAAAXB010000001.1"/>
</dbReference>
<organism evidence="2 3">
    <name type="scientific">Saccharothrix longispora</name>
    <dbReference type="NCBI Taxonomy" id="33920"/>
    <lineage>
        <taxon>Bacteria</taxon>
        <taxon>Bacillati</taxon>
        <taxon>Actinomycetota</taxon>
        <taxon>Actinomycetes</taxon>
        <taxon>Pseudonocardiales</taxon>
        <taxon>Pseudonocardiaceae</taxon>
        <taxon>Saccharothrix</taxon>
    </lineage>
</organism>
<keyword evidence="3" id="KW-1185">Reference proteome</keyword>
<dbReference type="EMBL" id="JAVDSG010000001">
    <property type="protein sequence ID" value="MDR6597028.1"/>
    <property type="molecule type" value="Genomic_DNA"/>
</dbReference>
<evidence type="ECO:0000313" key="2">
    <source>
        <dbReference type="EMBL" id="MDR6597028.1"/>
    </source>
</evidence>
<protein>
    <submittedName>
        <fullName evidence="2">Heparin binding hemagglutinin HbhA</fullName>
    </submittedName>
</protein>
<sequence length="243" mass="25607">MSNLPTTEELRKVGEQAVAAARTPLLAALGAGDLAAKAVIEALGKARERAESAKTAAESADLKDFRDRLDPAELKKVVDAYTQSALNLYQFFAQHGEEALEKLRTQTQPQFQKALHQVEEAVEVAQKRTEAAAADARVLADDVLGKVTRRTRTAGEKAAEQVEEATEKLAEAVVDAGGEVAHEVRSTTRKATARTAAAKPAAKPVTKPAAKVAEEPVAKPAAPAKTAAARTTAATRKPGNTAK</sequence>
<feature type="compositionally biased region" description="Low complexity" evidence="1">
    <location>
        <begin position="193"/>
        <end position="211"/>
    </location>
</feature>
<name>A0ABU1Q3E1_9PSEU</name>
<dbReference type="Proteomes" id="UP001268819">
    <property type="component" value="Unassembled WGS sequence"/>
</dbReference>
<feature type="region of interest" description="Disordered" evidence="1">
    <location>
        <begin position="185"/>
        <end position="243"/>
    </location>
</feature>
<evidence type="ECO:0000313" key="3">
    <source>
        <dbReference type="Proteomes" id="UP001268819"/>
    </source>
</evidence>
<comment type="caution">
    <text evidence="2">The sequence shown here is derived from an EMBL/GenBank/DDBJ whole genome shotgun (WGS) entry which is preliminary data.</text>
</comment>
<evidence type="ECO:0000256" key="1">
    <source>
        <dbReference type="SAM" id="MobiDB-lite"/>
    </source>
</evidence>
<feature type="compositionally biased region" description="Low complexity" evidence="1">
    <location>
        <begin position="218"/>
        <end position="243"/>
    </location>
</feature>
<reference evidence="2 3" key="1">
    <citation type="submission" date="2023-07" db="EMBL/GenBank/DDBJ databases">
        <title>Sequencing the genomes of 1000 actinobacteria strains.</title>
        <authorList>
            <person name="Klenk H.-P."/>
        </authorList>
    </citation>
    <scope>NUCLEOTIDE SEQUENCE [LARGE SCALE GENOMIC DNA]</scope>
    <source>
        <strain evidence="2 3">DSM 43749</strain>
    </source>
</reference>
<gene>
    <name evidence="2" type="ORF">J2S66_005412</name>
</gene>